<reference evidence="2 3" key="1">
    <citation type="submission" date="2020-08" db="EMBL/GenBank/DDBJ databases">
        <title>Sequencing the genomes of 1000 actinobacteria strains.</title>
        <authorList>
            <person name="Klenk H.-P."/>
        </authorList>
    </citation>
    <scope>NUCLEOTIDE SEQUENCE [LARGE SCALE GENOMIC DNA]</scope>
    <source>
        <strain evidence="2 3">DSM 45362</strain>
    </source>
</reference>
<keyword evidence="3" id="KW-1185">Reference proteome</keyword>
<dbReference type="Pfam" id="PF12770">
    <property type="entry name" value="CHAT"/>
    <property type="match status" value="1"/>
</dbReference>
<protein>
    <recommendedName>
        <fullName evidence="1">CHAT domain-containing protein</fullName>
    </recommendedName>
</protein>
<evidence type="ECO:0000313" key="2">
    <source>
        <dbReference type="EMBL" id="MBB5871882.1"/>
    </source>
</evidence>
<evidence type="ECO:0000259" key="1">
    <source>
        <dbReference type="Pfam" id="PF12770"/>
    </source>
</evidence>
<organism evidence="2 3">
    <name type="scientific">Allocatelliglobosispora scoriae</name>
    <dbReference type="NCBI Taxonomy" id="643052"/>
    <lineage>
        <taxon>Bacteria</taxon>
        <taxon>Bacillati</taxon>
        <taxon>Actinomycetota</taxon>
        <taxon>Actinomycetes</taxon>
        <taxon>Micromonosporales</taxon>
        <taxon>Micromonosporaceae</taxon>
        <taxon>Allocatelliglobosispora</taxon>
    </lineage>
</organism>
<feature type="domain" description="CHAT" evidence="1">
    <location>
        <begin position="2"/>
        <end position="284"/>
    </location>
</feature>
<name>A0A841BYK6_9ACTN</name>
<accession>A0A841BYK6</accession>
<dbReference type="EMBL" id="JACHMN010000002">
    <property type="protein sequence ID" value="MBB5871882.1"/>
    <property type="molecule type" value="Genomic_DNA"/>
</dbReference>
<comment type="caution">
    <text evidence="2">The sequence shown here is derived from an EMBL/GenBank/DDBJ whole genome shotgun (WGS) entry which is preliminary data.</text>
</comment>
<dbReference type="AlphaFoldDB" id="A0A841BYK6"/>
<proteinExistence type="predicted"/>
<gene>
    <name evidence="2" type="ORF">F4553_005261</name>
</gene>
<sequence>MLEWLWDVVTGPVLEKLGYTATPNTPAVDGRWPRVWWIPTGALTVLPLHAAGHHDDPSGSRRAVLDRVVSSYTPSVRALGNARSVAHRTGNGGFAVGINDIPDRLDLHLERAEPEAAAIAARLQIQPLLGPDATRQAVLSGLPGAAWAHFSCHGLANQDDPSRSYLALVDGPLYAAELFNARIEMPYLAYLSACTTAMGAVRLLDENISLAAAFQLAGFPHVIGTLWTINDWVAERLARDLYQLVHPDAATWHSPGLVLHDIVRRYRDRFRDDPDLWASHIHYGP</sequence>
<dbReference type="InterPro" id="IPR024983">
    <property type="entry name" value="CHAT_dom"/>
</dbReference>
<evidence type="ECO:0000313" key="3">
    <source>
        <dbReference type="Proteomes" id="UP000587527"/>
    </source>
</evidence>
<dbReference type="RefSeq" id="WP_184840233.1">
    <property type="nucleotide sequence ID" value="NZ_JACHMN010000002.1"/>
</dbReference>
<dbReference type="Proteomes" id="UP000587527">
    <property type="component" value="Unassembled WGS sequence"/>
</dbReference>